<reference evidence="3 4" key="1">
    <citation type="submission" date="2024-06" db="EMBL/GenBank/DDBJ databases">
        <title>Genomic Encyclopedia of Type Strains, Phase IV (KMG-IV): sequencing the most valuable type-strain genomes for metagenomic binning, comparative biology and taxonomic classification.</title>
        <authorList>
            <person name="Goeker M."/>
        </authorList>
    </citation>
    <scope>NUCLEOTIDE SEQUENCE [LARGE SCALE GENOMIC DNA]</scope>
    <source>
        <strain evidence="3 4">DSM 23520</strain>
    </source>
</reference>
<keyword evidence="4" id="KW-1185">Reference proteome</keyword>
<dbReference type="NCBIfam" id="TIGR00051">
    <property type="entry name" value="YbgC/FadM family acyl-CoA thioesterase"/>
    <property type="match status" value="1"/>
</dbReference>
<dbReference type="Gene3D" id="3.10.129.10">
    <property type="entry name" value="Hotdog Thioesterase"/>
    <property type="match status" value="1"/>
</dbReference>
<dbReference type="PANTHER" id="PTHR31793:SF27">
    <property type="entry name" value="NOVEL THIOESTERASE SUPERFAMILY DOMAIN AND SAPOSIN A-TYPE DOMAIN CONTAINING PROTEIN (0610012H03RIK)"/>
    <property type="match status" value="1"/>
</dbReference>
<name>A0ABV2KRM8_9BACI</name>
<accession>A0ABV2KRM8</accession>
<dbReference type="Pfam" id="PF13279">
    <property type="entry name" value="4HBT_2"/>
    <property type="match status" value="1"/>
</dbReference>
<dbReference type="EMBL" id="JBEPMX010000001">
    <property type="protein sequence ID" value="MET3682243.1"/>
    <property type="molecule type" value="Genomic_DNA"/>
</dbReference>
<dbReference type="EC" id="3.1.2.-" evidence="3"/>
<comment type="similarity">
    <text evidence="1">Belongs to the 4-hydroxybenzoyl-CoA thioesterase family.</text>
</comment>
<dbReference type="RefSeq" id="WP_354218736.1">
    <property type="nucleotide sequence ID" value="NZ_JBEPMX010000001.1"/>
</dbReference>
<dbReference type="GO" id="GO:0016787">
    <property type="term" value="F:hydrolase activity"/>
    <property type="evidence" value="ECO:0007669"/>
    <property type="project" value="UniProtKB-KW"/>
</dbReference>
<organism evidence="3 4">
    <name type="scientific">Alkalibacillus flavidus</name>
    <dbReference type="NCBI Taxonomy" id="546021"/>
    <lineage>
        <taxon>Bacteria</taxon>
        <taxon>Bacillati</taxon>
        <taxon>Bacillota</taxon>
        <taxon>Bacilli</taxon>
        <taxon>Bacillales</taxon>
        <taxon>Bacillaceae</taxon>
        <taxon>Alkalibacillus</taxon>
    </lineage>
</organism>
<sequence>MVTNETDVKVRYQETDQMGVVYHANYLVWFEIGRTNLIEQLGFKYADMEKDGIVSPVVDINAQYKRPLTYSETATVKTSIQFYDGFRIVYGYEVYRESGELAVTGTSSHVCVKKENFRPISIRKHYPEWHEAYMKALGEHDGVRD</sequence>
<gene>
    <name evidence="3" type="ORF">ABID56_000322</name>
</gene>
<dbReference type="SUPFAM" id="SSF54637">
    <property type="entry name" value="Thioesterase/thiol ester dehydrase-isomerase"/>
    <property type="match status" value="1"/>
</dbReference>
<dbReference type="InterPro" id="IPR029069">
    <property type="entry name" value="HotDog_dom_sf"/>
</dbReference>
<dbReference type="InterPro" id="IPR050563">
    <property type="entry name" value="4-hydroxybenzoyl-CoA_TE"/>
</dbReference>
<evidence type="ECO:0000313" key="3">
    <source>
        <dbReference type="EMBL" id="MET3682243.1"/>
    </source>
</evidence>
<evidence type="ECO:0000256" key="1">
    <source>
        <dbReference type="ARBA" id="ARBA00005953"/>
    </source>
</evidence>
<evidence type="ECO:0000313" key="4">
    <source>
        <dbReference type="Proteomes" id="UP001549167"/>
    </source>
</evidence>
<dbReference type="Proteomes" id="UP001549167">
    <property type="component" value="Unassembled WGS sequence"/>
</dbReference>
<dbReference type="PANTHER" id="PTHR31793">
    <property type="entry name" value="4-HYDROXYBENZOYL-COA THIOESTERASE FAMILY MEMBER"/>
    <property type="match status" value="1"/>
</dbReference>
<keyword evidence="2 3" id="KW-0378">Hydrolase</keyword>
<dbReference type="InterPro" id="IPR006684">
    <property type="entry name" value="YbgC/YbaW"/>
</dbReference>
<evidence type="ECO:0000256" key="2">
    <source>
        <dbReference type="ARBA" id="ARBA00022801"/>
    </source>
</evidence>
<protein>
    <submittedName>
        <fullName evidence="3">Acyl-CoA thioester hydrolase</fullName>
        <ecNumber evidence="3">3.1.2.-</ecNumber>
    </submittedName>
</protein>
<proteinExistence type="inferred from homology"/>
<comment type="caution">
    <text evidence="3">The sequence shown here is derived from an EMBL/GenBank/DDBJ whole genome shotgun (WGS) entry which is preliminary data.</text>
</comment>
<dbReference type="CDD" id="cd00586">
    <property type="entry name" value="4HBT"/>
    <property type="match status" value="1"/>
</dbReference>
<dbReference type="PIRSF" id="PIRSF003230">
    <property type="entry name" value="YbgC"/>
    <property type="match status" value="1"/>
</dbReference>